<evidence type="ECO:0000313" key="5">
    <source>
        <dbReference type="EMBL" id="GGG25825.1"/>
    </source>
</evidence>
<gene>
    <name evidence="5" type="ORF">GCM10010964_12210</name>
</gene>
<dbReference type="PANTHER" id="PTHR10794">
    <property type="entry name" value="ABHYDROLASE DOMAIN-CONTAINING PROTEIN"/>
    <property type="match status" value="1"/>
</dbReference>
<dbReference type="InterPro" id="IPR050960">
    <property type="entry name" value="AB_hydrolase_4_sf"/>
</dbReference>
<proteinExistence type="inferred from homology"/>
<dbReference type="Pfam" id="PF00561">
    <property type="entry name" value="Abhydrolase_1"/>
    <property type="match status" value="1"/>
</dbReference>
<reference evidence="5 6" key="1">
    <citation type="journal article" date="2014" name="Int. J. Syst. Evol. Microbiol.">
        <title>Complete genome sequence of Corynebacterium casei LMG S-19264T (=DSM 44701T), isolated from a smear-ripened cheese.</title>
        <authorList>
            <consortium name="US DOE Joint Genome Institute (JGI-PGF)"/>
            <person name="Walter F."/>
            <person name="Albersmeier A."/>
            <person name="Kalinowski J."/>
            <person name="Ruckert C."/>
        </authorList>
    </citation>
    <scope>NUCLEOTIDE SEQUENCE [LARGE SCALE GENOMIC DNA]</scope>
    <source>
        <strain evidence="5 6">CGMCC 1.16330</strain>
    </source>
</reference>
<sequence>MPEPVRHRFLPAPPFVGGFLQTLRGVGWPIRPALPRQGHRLWIPLSDGDRLAACLHLPHAARQDRRRPLALLVHGMTGTEDDPYLRAAARALLERGFPVLRLNLRGNAISRPHSTSHYHIGRAEDLRDVLRALPPALAGAGVAVAGWSLGGAMVLNLLARHADEEGMPRLVAGVAISAPLDPAAAHAAIDAHPLLGPLLLALYRREVLAVTQARDLDEALRSAAAEARSLREFEAKVSAPRFGYPSYATFVELIRPDRVLPAIRVPTLLLQAADDPVVPAASLEAVDWSRCPAVVPVLTAGGGHCGFDDLRLVRDPMQTRVLLAFFEGAAEEAARAAQARAGAMASAAAHQRAGSEPSSTAQAAASAAPA</sequence>
<feature type="active site" description="Charge relay system" evidence="2">
    <location>
        <position position="275"/>
    </location>
</feature>
<protein>
    <submittedName>
        <fullName evidence="5">Amino acid ABC transporter</fullName>
    </submittedName>
</protein>
<evidence type="ECO:0000256" key="1">
    <source>
        <dbReference type="ARBA" id="ARBA00010884"/>
    </source>
</evidence>
<keyword evidence="6" id="KW-1185">Reference proteome</keyword>
<dbReference type="InterPro" id="IPR029058">
    <property type="entry name" value="AB_hydrolase_fold"/>
</dbReference>
<evidence type="ECO:0000259" key="4">
    <source>
        <dbReference type="Pfam" id="PF00561"/>
    </source>
</evidence>
<feature type="active site" description="Charge relay system" evidence="2">
    <location>
        <position position="148"/>
    </location>
</feature>
<evidence type="ECO:0000313" key="6">
    <source>
        <dbReference type="Proteomes" id="UP000597507"/>
    </source>
</evidence>
<dbReference type="GO" id="GO:0047372">
    <property type="term" value="F:monoacylglycerol lipase activity"/>
    <property type="evidence" value="ECO:0007669"/>
    <property type="project" value="TreeGrafter"/>
</dbReference>
<dbReference type="PIRSF" id="PIRSF005211">
    <property type="entry name" value="Ab_hydro_YheT"/>
    <property type="match status" value="1"/>
</dbReference>
<accession>A0A8J3EAD8</accession>
<dbReference type="AlphaFoldDB" id="A0A8J3EAD8"/>
<feature type="active site" description="Charge relay system" evidence="2">
    <location>
        <position position="304"/>
    </location>
</feature>
<dbReference type="PANTHER" id="PTHR10794:SF63">
    <property type="entry name" value="ALPHA_BETA HYDROLASE 1, ISOFORM A"/>
    <property type="match status" value="1"/>
</dbReference>
<feature type="domain" description="AB hydrolase-1" evidence="4">
    <location>
        <begin position="71"/>
        <end position="308"/>
    </location>
</feature>
<evidence type="ECO:0000256" key="2">
    <source>
        <dbReference type="PIRSR" id="PIRSR005211-1"/>
    </source>
</evidence>
<dbReference type="GO" id="GO:0034338">
    <property type="term" value="F:short-chain carboxylesterase activity"/>
    <property type="evidence" value="ECO:0007669"/>
    <property type="project" value="TreeGrafter"/>
</dbReference>
<comment type="similarity">
    <text evidence="1">Belongs to the AB hydrolase superfamily. AB hydrolase 4 family.</text>
</comment>
<dbReference type="InterPro" id="IPR012020">
    <property type="entry name" value="ABHD4"/>
</dbReference>
<name>A0A8J3EAD8_9PROT</name>
<dbReference type="EMBL" id="BMKS01000003">
    <property type="protein sequence ID" value="GGG25825.1"/>
    <property type="molecule type" value="Genomic_DNA"/>
</dbReference>
<organism evidence="5 6">
    <name type="scientific">Caldovatus sediminis</name>
    <dbReference type="NCBI Taxonomy" id="2041189"/>
    <lineage>
        <taxon>Bacteria</taxon>
        <taxon>Pseudomonadati</taxon>
        <taxon>Pseudomonadota</taxon>
        <taxon>Alphaproteobacteria</taxon>
        <taxon>Acetobacterales</taxon>
        <taxon>Roseomonadaceae</taxon>
        <taxon>Caldovatus</taxon>
    </lineage>
</organism>
<dbReference type="SUPFAM" id="SSF53474">
    <property type="entry name" value="alpha/beta-Hydrolases"/>
    <property type="match status" value="1"/>
</dbReference>
<evidence type="ECO:0000256" key="3">
    <source>
        <dbReference type="SAM" id="MobiDB-lite"/>
    </source>
</evidence>
<dbReference type="InterPro" id="IPR000073">
    <property type="entry name" value="AB_hydrolase_1"/>
</dbReference>
<dbReference type="RefSeq" id="WP_188899126.1">
    <property type="nucleotide sequence ID" value="NZ_BMKS01000003.1"/>
</dbReference>
<dbReference type="Proteomes" id="UP000597507">
    <property type="component" value="Unassembled WGS sequence"/>
</dbReference>
<feature type="region of interest" description="Disordered" evidence="3">
    <location>
        <begin position="346"/>
        <end position="370"/>
    </location>
</feature>
<dbReference type="Gene3D" id="3.40.50.1820">
    <property type="entry name" value="alpha/beta hydrolase"/>
    <property type="match status" value="1"/>
</dbReference>
<comment type="caution">
    <text evidence="5">The sequence shown here is derived from an EMBL/GenBank/DDBJ whole genome shotgun (WGS) entry which is preliminary data.</text>
</comment>